<proteinExistence type="predicted"/>
<dbReference type="EMBL" id="JARBDR010000921">
    <property type="protein sequence ID" value="KAJ8298939.1"/>
    <property type="molecule type" value="Genomic_DNA"/>
</dbReference>
<sequence>MQENLKESSVRPKTSMKIPMTTDDINQLMESGVLTNDNPLGLFRKVWFDLTLHLGCGGQAALRALTKDSFVTETDERGRRYIRLNHNIQGQRDRSCMEMQYWNWDGRMYELPGDPNCPVHSMELYLAKRNPHKDAFFQRPKTHYNSGSLWYESPVGHGVLASLMSKMSEDSCLSRAYTNSSVRVTLADILEEKGLNVENILGINPKNKSVKSMMNRSSNHSSDELERNSKIIHEALYGPVTC</sequence>
<evidence type="ECO:0000313" key="1">
    <source>
        <dbReference type="EMBL" id="KAJ8298939.1"/>
    </source>
</evidence>
<dbReference type="InterPro" id="IPR052787">
    <property type="entry name" value="MAVS"/>
</dbReference>
<reference evidence="1 2" key="1">
    <citation type="submission" date="2022-12" db="EMBL/GenBank/DDBJ databases">
        <title>Chromosome-level genome of Tegillarca granosa.</title>
        <authorList>
            <person name="Kim J."/>
        </authorList>
    </citation>
    <scope>NUCLEOTIDE SEQUENCE [LARGE SCALE GENOMIC DNA]</scope>
    <source>
        <strain evidence="1">Teg-2019</strain>
        <tissue evidence="1">Adductor muscle</tissue>
    </source>
</reference>
<organism evidence="1 2">
    <name type="scientific">Tegillarca granosa</name>
    <name type="common">Malaysian cockle</name>
    <name type="synonym">Anadara granosa</name>
    <dbReference type="NCBI Taxonomy" id="220873"/>
    <lineage>
        <taxon>Eukaryota</taxon>
        <taxon>Metazoa</taxon>
        <taxon>Spiralia</taxon>
        <taxon>Lophotrochozoa</taxon>
        <taxon>Mollusca</taxon>
        <taxon>Bivalvia</taxon>
        <taxon>Autobranchia</taxon>
        <taxon>Pteriomorphia</taxon>
        <taxon>Arcoida</taxon>
        <taxon>Arcoidea</taxon>
        <taxon>Arcidae</taxon>
        <taxon>Tegillarca</taxon>
    </lineage>
</organism>
<evidence type="ECO:0008006" key="3">
    <source>
        <dbReference type="Google" id="ProtNLM"/>
    </source>
</evidence>
<keyword evidence="2" id="KW-1185">Reference proteome</keyword>
<gene>
    <name evidence="1" type="ORF">KUTeg_022999</name>
</gene>
<name>A0ABQ9E0C3_TEGGR</name>
<dbReference type="Proteomes" id="UP001217089">
    <property type="component" value="Unassembled WGS sequence"/>
</dbReference>
<dbReference type="PANTHER" id="PTHR21446:SF6">
    <property type="entry name" value="MITOCHONDRIAL ANTIVIRAL-SIGNALING PROTEIN"/>
    <property type="match status" value="1"/>
</dbReference>
<accession>A0ABQ9E0C3</accession>
<dbReference type="PANTHER" id="PTHR21446">
    <property type="entry name" value="DUF3504 DOMAIN-CONTAINING PROTEIN"/>
    <property type="match status" value="1"/>
</dbReference>
<evidence type="ECO:0000313" key="2">
    <source>
        <dbReference type="Proteomes" id="UP001217089"/>
    </source>
</evidence>
<comment type="caution">
    <text evidence="1">The sequence shown here is derived from an EMBL/GenBank/DDBJ whole genome shotgun (WGS) entry which is preliminary data.</text>
</comment>
<protein>
    <recommendedName>
        <fullName evidence="3">DUF3504 domain-containing protein</fullName>
    </recommendedName>
</protein>